<dbReference type="CDD" id="cd21809">
    <property type="entry name" value="ABC-2_lan_permease-like"/>
    <property type="match status" value="1"/>
</dbReference>
<comment type="caution">
    <text evidence="2">The sequence shown here is derived from an EMBL/GenBank/DDBJ whole genome shotgun (WGS) entry which is preliminary data.</text>
</comment>
<feature type="transmembrane region" description="Helical" evidence="1">
    <location>
        <begin position="209"/>
        <end position="229"/>
    </location>
</feature>
<protein>
    <submittedName>
        <fullName evidence="2">ABC transporter permease</fullName>
    </submittedName>
</protein>
<proteinExistence type="predicted"/>
<dbReference type="Proteomes" id="UP000429980">
    <property type="component" value="Unassembled WGS sequence"/>
</dbReference>
<dbReference type="Pfam" id="PF12730">
    <property type="entry name" value="ABC2_membrane_4"/>
    <property type="match status" value="1"/>
</dbReference>
<keyword evidence="1" id="KW-0812">Transmembrane</keyword>
<keyword evidence="1" id="KW-1133">Transmembrane helix</keyword>
<evidence type="ECO:0000256" key="1">
    <source>
        <dbReference type="SAM" id="Phobius"/>
    </source>
</evidence>
<reference evidence="3 4" key="1">
    <citation type="submission" date="2019-06" db="EMBL/GenBank/DDBJ databases">
        <title>Genome sequence analysis of &gt;100 Bacillus licheniformis strains suggests intrinsic resistance to this species.</title>
        <authorList>
            <person name="Wels M."/>
            <person name="Siezen R.J."/>
            <person name="Johansen E."/>
            <person name="Stuer-Lauridsen B."/>
            <person name="Bjerre K."/>
            <person name="Nielsen B.K.K."/>
        </authorList>
    </citation>
    <scope>NUCLEOTIDE SEQUENCE [LARGE SCALE GENOMIC DNA]</scope>
    <source>
        <strain evidence="3 4">BAC-15381</strain>
    </source>
</reference>
<feature type="transmembrane region" description="Helical" evidence="1">
    <location>
        <begin position="58"/>
        <end position="79"/>
    </location>
</feature>
<dbReference type="EMBL" id="NILF01000035">
    <property type="protein sequence ID" value="TWL39169.1"/>
    <property type="molecule type" value="Genomic_DNA"/>
</dbReference>
<keyword evidence="1" id="KW-0472">Membrane</keyword>
<dbReference type="AlphaFoldDB" id="A0AAW6KAM7"/>
<dbReference type="Proteomes" id="UP001216709">
    <property type="component" value="Unassembled WGS sequence"/>
</dbReference>
<organism evidence="2 5">
    <name type="scientific">Bacillus paralicheniformis</name>
    <dbReference type="NCBI Taxonomy" id="1648923"/>
    <lineage>
        <taxon>Bacteria</taxon>
        <taxon>Bacillati</taxon>
        <taxon>Bacillota</taxon>
        <taxon>Bacilli</taxon>
        <taxon>Bacillales</taxon>
        <taxon>Bacillaceae</taxon>
        <taxon>Bacillus</taxon>
    </lineage>
</organism>
<keyword evidence="4" id="KW-1185">Reference proteome</keyword>
<gene>
    <name evidence="3" type="ORF">CHCC15381_4506</name>
    <name evidence="2" type="ORF">PVN32_11985</name>
</gene>
<evidence type="ECO:0000313" key="3">
    <source>
        <dbReference type="EMBL" id="TWL39169.1"/>
    </source>
</evidence>
<evidence type="ECO:0000313" key="4">
    <source>
        <dbReference type="Proteomes" id="UP000429980"/>
    </source>
</evidence>
<dbReference type="EMBL" id="JARAFO010000030">
    <property type="protein sequence ID" value="MDE1452890.1"/>
    <property type="molecule type" value="Genomic_DNA"/>
</dbReference>
<feature type="transmembrane region" description="Helical" evidence="1">
    <location>
        <begin position="171"/>
        <end position="189"/>
    </location>
</feature>
<evidence type="ECO:0000313" key="2">
    <source>
        <dbReference type="EMBL" id="MDE1452890.1"/>
    </source>
</evidence>
<reference evidence="2" key="2">
    <citation type="submission" date="2022-12" db="EMBL/GenBank/DDBJ databases">
        <title>Draft Genome Sequences of Bacillus licheniformis and Bacillus paralicheniformis strains isolated from Irish skim milk powders.</title>
        <authorList>
            <person name="Lourenco A."/>
            <person name="Li F."/>
            <person name="Geraldine D."/>
            <person name="Tobin J.T."/>
            <person name="Butler F."/>
            <person name="Jordan K."/>
            <person name="Obrien T."/>
        </authorList>
    </citation>
    <scope>NUCLEOTIDE SEQUENCE</scope>
    <source>
        <strain evidence="2">3370</strain>
    </source>
</reference>
<feature type="transmembrane region" description="Helical" evidence="1">
    <location>
        <begin position="105"/>
        <end position="126"/>
    </location>
</feature>
<evidence type="ECO:0000313" key="5">
    <source>
        <dbReference type="Proteomes" id="UP001216709"/>
    </source>
</evidence>
<accession>A0AAW6KAM7</accession>
<name>A0AAW6KAM7_9BACI</name>
<dbReference type="RefSeq" id="WP_020449891.1">
    <property type="nucleotide sequence ID" value="NZ_AP025339.1"/>
</dbReference>
<feature type="transmembrane region" description="Helical" evidence="1">
    <location>
        <begin position="146"/>
        <end position="164"/>
    </location>
</feature>
<feature type="transmembrane region" description="Helical" evidence="1">
    <location>
        <begin position="16"/>
        <end position="38"/>
    </location>
</feature>
<sequence>MISELLKSEILKIRKLTWVIVIFGPLGVVAMQGANYALRFDYLMSRNPDKWLFLLENIHAYWPPSLLLGTTMINSLLAGMEHHANMWKKLFSLPVKQWKVYQSKIIIIITMMLISTAILPAGTYVLGRLLGFSETFPLGDALMMSFYTLFAALPFVFLQFWLSVKYSNQGIALTIGIASAVFIMYAHGLPEWMPWKWPLLIDGIGQSTLSVIKGLAVGLLIYLFALLSLSRKDVA</sequence>